<evidence type="ECO:0000313" key="3">
    <source>
        <dbReference type="Proteomes" id="UP000029080"/>
    </source>
</evidence>
<protein>
    <submittedName>
        <fullName evidence="2">Uncharacterized protein</fullName>
    </submittedName>
</protein>
<organism evidence="2 3">
    <name type="scientific">Bifidobacterium tsurumiense</name>
    <dbReference type="NCBI Taxonomy" id="356829"/>
    <lineage>
        <taxon>Bacteria</taxon>
        <taxon>Bacillati</taxon>
        <taxon>Actinomycetota</taxon>
        <taxon>Actinomycetes</taxon>
        <taxon>Bifidobacteriales</taxon>
        <taxon>Bifidobacteriaceae</taxon>
        <taxon>Bifidobacterium</taxon>
    </lineage>
</organism>
<gene>
    <name evidence="2" type="ORF">BITS_1641</name>
</gene>
<evidence type="ECO:0000256" key="1">
    <source>
        <dbReference type="SAM" id="MobiDB-lite"/>
    </source>
</evidence>
<reference evidence="2 3" key="1">
    <citation type="submission" date="2014-03" db="EMBL/GenBank/DDBJ databases">
        <title>Genomics of Bifidobacteria.</title>
        <authorList>
            <person name="Ventura M."/>
            <person name="Milani C."/>
            <person name="Lugli G.A."/>
        </authorList>
    </citation>
    <scope>NUCLEOTIDE SEQUENCE [LARGE SCALE GENOMIC DNA]</scope>
    <source>
        <strain evidence="2 3">JCM 13495</strain>
    </source>
</reference>
<comment type="caution">
    <text evidence="2">The sequence shown here is derived from an EMBL/GenBank/DDBJ whole genome shotgun (WGS) entry which is preliminary data.</text>
</comment>
<dbReference type="RefSeq" id="WP_026642184.1">
    <property type="nucleotide sequence ID" value="NZ_JGZU01000016.1"/>
</dbReference>
<keyword evidence="3" id="KW-1185">Reference proteome</keyword>
<feature type="region of interest" description="Disordered" evidence="1">
    <location>
        <begin position="89"/>
        <end position="109"/>
    </location>
</feature>
<dbReference type="EMBL" id="JGZU01000016">
    <property type="protein sequence ID" value="KFJ05109.1"/>
    <property type="molecule type" value="Genomic_DNA"/>
</dbReference>
<sequence>MAAVDSRLVFPEIGEDERRRAMEVGHAMPDNAFPLSARLGIAIRMVKDTASWYHGAGSASVDDYYIMVEDFDRVVDLLESIAVRLRNEETACGPDGLRPDTPSKETRNV</sequence>
<name>A0A087EBF8_9BIFI</name>
<accession>A0A087EBF8</accession>
<dbReference type="Proteomes" id="UP000029080">
    <property type="component" value="Unassembled WGS sequence"/>
</dbReference>
<feature type="compositionally biased region" description="Basic and acidic residues" evidence="1">
    <location>
        <begin position="97"/>
        <end position="109"/>
    </location>
</feature>
<evidence type="ECO:0000313" key="2">
    <source>
        <dbReference type="EMBL" id="KFJ05109.1"/>
    </source>
</evidence>
<dbReference type="AlphaFoldDB" id="A0A087EBF8"/>
<proteinExistence type="predicted"/>